<gene>
    <name evidence="6" type="ORF">FJQ55_14915</name>
</gene>
<feature type="chain" id="PRO_5021430854" description="Alginate lyase domain-containing protein" evidence="4">
    <location>
        <begin position="26"/>
        <end position="339"/>
    </location>
</feature>
<dbReference type="GO" id="GO:0016829">
    <property type="term" value="F:lyase activity"/>
    <property type="evidence" value="ECO:0007669"/>
    <property type="project" value="UniProtKB-KW"/>
</dbReference>
<keyword evidence="2" id="KW-0456">Lyase</keyword>
<dbReference type="Proteomes" id="UP000316429">
    <property type="component" value="Unassembled WGS sequence"/>
</dbReference>
<evidence type="ECO:0000259" key="5">
    <source>
        <dbReference type="Pfam" id="PF05426"/>
    </source>
</evidence>
<dbReference type="SUPFAM" id="SSF48230">
    <property type="entry name" value="Chondroitin AC/alginate lyase"/>
    <property type="match status" value="1"/>
</dbReference>
<dbReference type="Gene3D" id="1.50.10.100">
    <property type="entry name" value="Chondroitin AC/alginate lyase"/>
    <property type="match status" value="1"/>
</dbReference>
<accession>A0A504TW47</accession>
<dbReference type="EMBL" id="VFYP01000002">
    <property type="protein sequence ID" value="TPP06958.1"/>
    <property type="molecule type" value="Genomic_DNA"/>
</dbReference>
<proteinExistence type="predicted"/>
<evidence type="ECO:0000256" key="2">
    <source>
        <dbReference type="ARBA" id="ARBA00023239"/>
    </source>
</evidence>
<evidence type="ECO:0000256" key="3">
    <source>
        <dbReference type="SAM" id="MobiDB-lite"/>
    </source>
</evidence>
<evidence type="ECO:0000256" key="1">
    <source>
        <dbReference type="ARBA" id="ARBA00022729"/>
    </source>
</evidence>
<dbReference type="InterPro" id="IPR008929">
    <property type="entry name" value="Chondroitin_lyas"/>
</dbReference>
<reference evidence="6 7" key="1">
    <citation type="submission" date="2019-06" db="EMBL/GenBank/DDBJ databases">
        <title>Rhizobium sp. CL12 isolated from roots of soybean.</title>
        <authorList>
            <person name="Wang C."/>
        </authorList>
    </citation>
    <scope>NUCLEOTIDE SEQUENCE [LARGE SCALE GENOMIC DNA]</scope>
    <source>
        <strain evidence="6 7">CL12</strain>
    </source>
</reference>
<keyword evidence="7" id="KW-1185">Reference proteome</keyword>
<dbReference type="Pfam" id="PF05426">
    <property type="entry name" value="Alginate_lyase"/>
    <property type="match status" value="1"/>
</dbReference>
<keyword evidence="1 4" id="KW-0732">Signal</keyword>
<feature type="signal peptide" evidence="4">
    <location>
        <begin position="1"/>
        <end position="25"/>
    </location>
</feature>
<name>A0A504TW47_9HYPH</name>
<sequence length="339" mass="37289">MARQTARRISVCLGAVLVMAGQAIGQPVDIPRTTGEPFGSPLQTSVPPSDGGCLPMPDLPRRLETTSKYDQSFASKSVIDPAARQRREDQLMPVASAIRSLVVATRRNGSPDQINRTATCTIATLRHWAVIGALTEMATSDANLSRDRFTSDIAGVVMMLQARGQDLRGEVEVRTWLETLARQTMAYYDGKAGATARRNNHRYWAGIAVAEIAEILGDKDMQAWSREAFTIGACQIDEQGYLPLELARAERAYEYHLYAYSALAGLAIRLSAAGAIALPCEDRLDRLYRLVSRGEDSARDFATRTGLRQRPPSRRHLEAVAVAPPHFNDMRTTGDVKYP</sequence>
<dbReference type="AlphaFoldDB" id="A0A504TW47"/>
<feature type="region of interest" description="Disordered" evidence="3">
    <location>
        <begin position="31"/>
        <end position="58"/>
    </location>
</feature>
<dbReference type="InterPro" id="IPR008397">
    <property type="entry name" value="Alginate_lyase_dom"/>
</dbReference>
<comment type="caution">
    <text evidence="6">The sequence shown here is derived from an EMBL/GenBank/DDBJ whole genome shotgun (WGS) entry which is preliminary data.</text>
</comment>
<evidence type="ECO:0000313" key="6">
    <source>
        <dbReference type="EMBL" id="TPP06958.1"/>
    </source>
</evidence>
<organism evidence="6 7">
    <name type="scientific">Rhizobium glycinendophyticum</name>
    <dbReference type="NCBI Taxonomy" id="2589807"/>
    <lineage>
        <taxon>Bacteria</taxon>
        <taxon>Pseudomonadati</taxon>
        <taxon>Pseudomonadota</taxon>
        <taxon>Alphaproteobacteria</taxon>
        <taxon>Hyphomicrobiales</taxon>
        <taxon>Rhizobiaceae</taxon>
        <taxon>Rhizobium/Agrobacterium group</taxon>
        <taxon>Rhizobium</taxon>
    </lineage>
</organism>
<protein>
    <recommendedName>
        <fullName evidence="5">Alginate lyase domain-containing protein</fullName>
    </recommendedName>
</protein>
<feature type="domain" description="Alginate lyase" evidence="5">
    <location>
        <begin position="118"/>
        <end position="275"/>
    </location>
</feature>
<evidence type="ECO:0000256" key="4">
    <source>
        <dbReference type="SAM" id="SignalP"/>
    </source>
</evidence>
<evidence type="ECO:0000313" key="7">
    <source>
        <dbReference type="Proteomes" id="UP000316429"/>
    </source>
</evidence>
<dbReference type="GO" id="GO:0042597">
    <property type="term" value="C:periplasmic space"/>
    <property type="evidence" value="ECO:0007669"/>
    <property type="project" value="InterPro"/>
</dbReference>